<comment type="subcellular location">
    <subcellularLocation>
        <location evidence="1">Membrane</location>
        <topology evidence="1">Single-pass membrane protein</topology>
    </subcellularLocation>
</comment>
<organism evidence="10 11">
    <name type="scientific">Ceratopteris richardii</name>
    <name type="common">Triangle waterfern</name>
    <dbReference type="NCBI Taxonomy" id="49495"/>
    <lineage>
        <taxon>Eukaryota</taxon>
        <taxon>Viridiplantae</taxon>
        <taxon>Streptophyta</taxon>
        <taxon>Embryophyta</taxon>
        <taxon>Tracheophyta</taxon>
        <taxon>Polypodiopsida</taxon>
        <taxon>Polypodiidae</taxon>
        <taxon>Polypodiales</taxon>
        <taxon>Pteridineae</taxon>
        <taxon>Pteridaceae</taxon>
        <taxon>Parkerioideae</taxon>
        <taxon>Ceratopteris</taxon>
    </lineage>
</organism>
<dbReference type="GO" id="GO:0005524">
    <property type="term" value="F:ATP binding"/>
    <property type="evidence" value="ECO:0007669"/>
    <property type="project" value="UniProtKB-UniRule"/>
</dbReference>
<dbReference type="InterPro" id="IPR000719">
    <property type="entry name" value="Prot_kinase_dom"/>
</dbReference>
<dbReference type="InterPro" id="IPR017441">
    <property type="entry name" value="Protein_kinase_ATP_BS"/>
</dbReference>
<protein>
    <recommendedName>
        <fullName evidence="2">non-specific serine/threonine protein kinase</fullName>
        <ecNumber evidence="2">2.7.11.1</ecNumber>
    </recommendedName>
</protein>
<evidence type="ECO:0000256" key="6">
    <source>
        <dbReference type="ARBA" id="ARBA00023170"/>
    </source>
</evidence>
<dbReference type="OMA" id="VFDIREM"/>
<gene>
    <name evidence="10" type="ORF">KP509_13G006600</name>
</gene>
<accession>A0A8T2TCT9</accession>
<evidence type="ECO:0000256" key="3">
    <source>
        <dbReference type="ARBA" id="ARBA00022679"/>
    </source>
</evidence>
<feature type="binding site" evidence="7">
    <location>
        <position position="126"/>
    </location>
    <ligand>
        <name>ATP</name>
        <dbReference type="ChEBI" id="CHEBI:30616"/>
    </ligand>
</feature>
<sequence length="440" mass="49967">MSCFHCSYPDKKGRYFKHRFTWNFFSQAPSSSASESKKSSTPFQEAKQAVSEPFSESNPGCSPQILPHTSSQRPPELRVFSFSELRSATKNFSRSNLLGEGGFGCVYKGVIKNRSSSENDQVVAVKQLNLKGQQGHKEWLAEVRYLGMLEHRNLVKLVGYCAEDDQRGIQRLLVYEFLPNRSLEDHLFQRVQSFLSWKQRLSVMLDVACGLAYLHEEIESMQVIFRDFKASNILLDADFTAKLSDFGLARQGPELGATHVSTAVVGTMGYAAPEYIQTGHLTSKSDVWSFGVVLLEILAGRRALDRNRPKLEQNLVDWVKSNVQGSKKVHIIMDPKLEGDYSNEQAQRIFTLALQCLQKHARTRPLMSTVVETLRQIIELQDHTDAHFGEPGISSAQKTAETEAEYMMKRRLQYKDVMNLRNSEDAKKLWGLWSPKMVET</sequence>
<dbReference type="FunFam" id="3.30.200.20:FF:000228">
    <property type="entry name" value="Serine/threonine-protein kinase BIK1"/>
    <property type="match status" value="1"/>
</dbReference>
<evidence type="ECO:0000313" key="11">
    <source>
        <dbReference type="Proteomes" id="UP000825935"/>
    </source>
</evidence>
<dbReference type="SUPFAM" id="SSF56112">
    <property type="entry name" value="Protein kinase-like (PK-like)"/>
    <property type="match status" value="1"/>
</dbReference>
<dbReference type="InterPro" id="IPR011009">
    <property type="entry name" value="Kinase-like_dom_sf"/>
</dbReference>
<keyword evidence="5 7" id="KW-0067">ATP-binding</keyword>
<evidence type="ECO:0000259" key="9">
    <source>
        <dbReference type="PROSITE" id="PS50011"/>
    </source>
</evidence>
<dbReference type="PROSITE" id="PS00107">
    <property type="entry name" value="PROTEIN_KINASE_ATP"/>
    <property type="match status" value="1"/>
</dbReference>
<dbReference type="AlphaFoldDB" id="A0A8T2TCT9"/>
<keyword evidence="4 7" id="KW-0547">Nucleotide-binding</keyword>
<dbReference type="PANTHER" id="PTHR45621">
    <property type="entry name" value="OS01G0588500 PROTEIN-RELATED"/>
    <property type="match status" value="1"/>
</dbReference>
<name>A0A8T2TCT9_CERRI</name>
<comment type="caution">
    <text evidence="10">The sequence shown here is derived from an EMBL/GenBank/DDBJ whole genome shotgun (WGS) entry which is preliminary data.</text>
</comment>
<dbReference type="InterPro" id="IPR050823">
    <property type="entry name" value="Plant_Ser_Thr_Prot_Kinase"/>
</dbReference>
<evidence type="ECO:0000256" key="4">
    <source>
        <dbReference type="ARBA" id="ARBA00022741"/>
    </source>
</evidence>
<dbReference type="OrthoDB" id="4062651at2759"/>
<evidence type="ECO:0000256" key="1">
    <source>
        <dbReference type="ARBA" id="ARBA00004167"/>
    </source>
</evidence>
<dbReference type="Pfam" id="PF07714">
    <property type="entry name" value="PK_Tyr_Ser-Thr"/>
    <property type="match status" value="1"/>
</dbReference>
<dbReference type="EC" id="2.7.11.1" evidence="2"/>
<dbReference type="InterPro" id="IPR001245">
    <property type="entry name" value="Ser-Thr/Tyr_kinase_cat_dom"/>
</dbReference>
<evidence type="ECO:0000256" key="7">
    <source>
        <dbReference type="PROSITE-ProRule" id="PRU10141"/>
    </source>
</evidence>
<dbReference type="EMBL" id="CM035418">
    <property type="protein sequence ID" value="KAH7420410.1"/>
    <property type="molecule type" value="Genomic_DNA"/>
</dbReference>
<reference evidence="10" key="1">
    <citation type="submission" date="2021-08" db="EMBL/GenBank/DDBJ databases">
        <title>WGS assembly of Ceratopteris richardii.</title>
        <authorList>
            <person name="Marchant D.B."/>
            <person name="Chen G."/>
            <person name="Jenkins J."/>
            <person name="Shu S."/>
            <person name="Leebens-Mack J."/>
            <person name="Grimwood J."/>
            <person name="Schmutz J."/>
            <person name="Soltis P."/>
            <person name="Soltis D."/>
            <person name="Chen Z.-H."/>
        </authorList>
    </citation>
    <scope>NUCLEOTIDE SEQUENCE</scope>
    <source>
        <strain evidence="10">Whitten #5841</strain>
        <tissue evidence="10">Leaf</tissue>
    </source>
</reference>
<feature type="domain" description="Protein kinase" evidence="9">
    <location>
        <begin position="92"/>
        <end position="378"/>
    </location>
</feature>
<dbReference type="GO" id="GO:0004674">
    <property type="term" value="F:protein serine/threonine kinase activity"/>
    <property type="evidence" value="ECO:0007669"/>
    <property type="project" value="UniProtKB-EC"/>
</dbReference>
<feature type="region of interest" description="Disordered" evidence="8">
    <location>
        <begin position="29"/>
        <end position="74"/>
    </location>
</feature>
<dbReference type="FunFam" id="1.10.510.10:FF:000146">
    <property type="entry name" value="LRR receptor-like serine/threonine-protein kinase IOS1"/>
    <property type="match status" value="1"/>
</dbReference>
<keyword evidence="11" id="KW-1185">Reference proteome</keyword>
<dbReference type="Gene3D" id="1.10.510.10">
    <property type="entry name" value="Transferase(Phosphotransferase) domain 1"/>
    <property type="match status" value="1"/>
</dbReference>
<dbReference type="PROSITE" id="PS50011">
    <property type="entry name" value="PROTEIN_KINASE_DOM"/>
    <property type="match status" value="1"/>
</dbReference>
<keyword evidence="3" id="KW-0808">Transferase</keyword>
<dbReference type="CDD" id="cd14066">
    <property type="entry name" value="STKc_IRAK"/>
    <property type="match status" value="1"/>
</dbReference>
<dbReference type="GO" id="GO:0016020">
    <property type="term" value="C:membrane"/>
    <property type="evidence" value="ECO:0007669"/>
    <property type="project" value="UniProtKB-SubCell"/>
</dbReference>
<dbReference type="Gene3D" id="3.30.200.20">
    <property type="entry name" value="Phosphorylase Kinase, domain 1"/>
    <property type="match status" value="1"/>
</dbReference>
<keyword evidence="6" id="KW-0675">Receptor</keyword>
<dbReference type="Proteomes" id="UP000825935">
    <property type="component" value="Chromosome 13"/>
</dbReference>
<evidence type="ECO:0000313" key="10">
    <source>
        <dbReference type="EMBL" id="KAH7420410.1"/>
    </source>
</evidence>
<evidence type="ECO:0000256" key="8">
    <source>
        <dbReference type="SAM" id="MobiDB-lite"/>
    </source>
</evidence>
<evidence type="ECO:0000256" key="5">
    <source>
        <dbReference type="ARBA" id="ARBA00022840"/>
    </source>
</evidence>
<proteinExistence type="predicted"/>
<evidence type="ECO:0000256" key="2">
    <source>
        <dbReference type="ARBA" id="ARBA00012513"/>
    </source>
</evidence>
<feature type="compositionally biased region" description="Polar residues" evidence="8">
    <location>
        <begin position="54"/>
        <end position="73"/>
    </location>
</feature>